<evidence type="ECO:0000256" key="2">
    <source>
        <dbReference type="ARBA" id="ARBA00008896"/>
    </source>
</evidence>
<comment type="similarity">
    <text evidence="2 7">Belongs to the aspartate/ornithine carbamoyltransferase superfamily. ATCase family.</text>
</comment>
<dbReference type="SUPFAM" id="SSF53671">
    <property type="entry name" value="Aspartate/ornithine carbamoyltransferase"/>
    <property type="match status" value="1"/>
</dbReference>
<evidence type="ECO:0000256" key="6">
    <source>
        <dbReference type="ARBA" id="ARBA00048859"/>
    </source>
</evidence>
<proteinExistence type="inferred from homology"/>
<keyword evidence="12" id="KW-1185">Reference proteome</keyword>
<organism evidence="11 13">
    <name type="scientific">Frigoribacterium faeni</name>
    <dbReference type="NCBI Taxonomy" id="145483"/>
    <lineage>
        <taxon>Bacteria</taxon>
        <taxon>Bacillati</taxon>
        <taxon>Actinomycetota</taxon>
        <taxon>Actinomycetes</taxon>
        <taxon>Micrococcales</taxon>
        <taxon>Microbacteriaceae</taxon>
        <taxon>Frigoribacterium</taxon>
    </lineage>
</organism>
<evidence type="ECO:0000313" key="12">
    <source>
        <dbReference type="Proteomes" id="UP000321154"/>
    </source>
</evidence>
<feature type="domain" description="Aspartate/ornithine carbamoyltransferase carbamoyl-P binding" evidence="9">
    <location>
        <begin position="2"/>
        <end position="146"/>
    </location>
</feature>
<dbReference type="PROSITE" id="PS00097">
    <property type="entry name" value="CARBAMOYLTRANSFERASE"/>
    <property type="match status" value="1"/>
</dbReference>
<dbReference type="GO" id="GO:0044205">
    <property type="term" value="P:'de novo' UMP biosynthetic process"/>
    <property type="evidence" value="ECO:0007669"/>
    <property type="project" value="UniProtKB-UniRule"/>
</dbReference>
<reference evidence="11 13" key="2">
    <citation type="submission" date="2020-07" db="EMBL/GenBank/DDBJ databases">
        <title>Sequencing the genomes of 1000 actinobacteria strains.</title>
        <authorList>
            <person name="Klenk H.-P."/>
        </authorList>
    </citation>
    <scope>NUCLEOTIDE SEQUENCE [LARGE SCALE GENOMIC DNA]</scope>
    <source>
        <strain evidence="11 13">DSM 10309</strain>
    </source>
</reference>
<evidence type="ECO:0000256" key="7">
    <source>
        <dbReference type="HAMAP-Rule" id="MF_00001"/>
    </source>
</evidence>
<keyword evidence="4 7" id="KW-0665">Pyrimidine biosynthesis</keyword>
<comment type="catalytic activity">
    <reaction evidence="6 7">
        <text>carbamoyl phosphate + L-aspartate = N-carbamoyl-L-aspartate + phosphate + H(+)</text>
        <dbReference type="Rhea" id="RHEA:20013"/>
        <dbReference type="ChEBI" id="CHEBI:15378"/>
        <dbReference type="ChEBI" id="CHEBI:29991"/>
        <dbReference type="ChEBI" id="CHEBI:32814"/>
        <dbReference type="ChEBI" id="CHEBI:43474"/>
        <dbReference type="ChEBI" id="CHEBI:58228"/>
        <dbReference type="EC" id="2.1.3.2"/>
    </reaction>
</comment>
<keyword evidence="3 7" id="KW-0808">Transferase</keyword>
<dbReference type="RefSeq" id="WP_146853200.1">
    <property type="nucleotide sequence ID" value="NZ_BAAAHR010000002.1"/>
</dbReference>
<feature type="binding site" evidence="7">
    <location>
        <position position="174"/>
    </location>
    <ligand>
        <name>L-aspartate</name>
        <dbReference type="ChEBI" id="CHEBI:29991"/>
    </ligand>
</feature>
<dbReference type="EMBL" id="BJUV01000005">
    <property type="protein sequence ID" value="GEK82473.1"/>
    <property type="molecule type" value="Genomic_DNA"/>
</dbReference>
<evidence type="ECO:0000313" key="13">
    <source>
        <dbReference type="Proteomes" id="UP000522688"/>
    </source>
</evidence>
<protein>
    <recommendedName>
        <fullName evidence="7">Aspartate carbamoyltransferase</fullName>
        <ecNumber evidence="7">2.1.3.2</ecNumber>
    </recommendedName>
    <alternativeName>
        <fullName evidence="7">Aspartate transcarbamylase</fullName>
        <shortName evidence="7">ATCase</shortName>
    </alternativeName>
</protein>
<comment type="function">
    <text evidence="5 7">Catalyzes the condensation of carbamoyl phosphate and aspartate to form carbamoyl aspartate and inorganic phosphate, the committed step in the de novo pyrimidine nucleotide biosynthesis pathway.</text>
</comment>
<feature type="binding site" evidence="7">
    <location>
        <position position="55"/>
    </location>
    <ligand>
        <name>carbamoyl phosphate</name>
        <dbReference type="ChEBI" id="CHEBI:58228"/>
    </ligand>
</feature>
<dbReference type="PANTHER" id="PTHR45753:SF6">
    <property type="entry name" value="ASPARTATE CARBAMOYLTRANSFERASE"/>
    <property type="match status" value="1"/>
</dbReference>
<dbReference type="InterPro" id="IPR002082">
    <property type="entry name" value="Asp_carbamoyltransf"/>
</dbReference>
<dbReference type="InterPro" id="IPR006131">
    <property type="entry name" value="Asp_carbamoyltransf_Asp/Orn-bd"/>
</dbReference>
<feature type="binding site" evidence="7">
    <location>
        <position position="54"/>
    </location>
    <ligand>
        <name>carbamoyl phosphate</name>
        <dbReference type="ChEBI" id="CHEBI:58228"/>
    </ligand>
</feature>
<feature type="binding site" evidence="7">
    <location>
        <position position="82"/>
    </location>
    <ligand>
        <name>L-aspartate</name>
        <dbReference type="ChEBI" id="CHEBI:29991"/>
    </ligand>
</feature>
<comment type="pathway">
    <text evidence="1 7">Pyrimidine metabolism; UMP biosynthesis via de novo pathway; (S)-dihydroorotate from bicarbonate: step 2/3.</text>
</comment>
<feature type="binding site" evidence="7">
    <location>
        <position position="104"/>
    </location>
    <ligand>
        <name>carbamoyl phosphate</name>
        <dbReference type="ChEBI" id="CHEBI:58228"/>
    </ligand>
</feature>
<name>A0A7W3JHF1_9MICO</name>
<dbReference type="Proteomes" id="UP000522688">
    <property type="component" value="Unassembled WGS sequence"/>
</dbReference>
<dbReference type="GO" id="GO:0005829">
    <property type="term" value="C:cytosol"/>
    <property type="evidence" value="ECO:0007669"/>
    <property type="project" value="TreeGrafter"/>
</dbReference>
<dbReference type="PANTHER" id="PTHR45753">
    <property type="entry name" value="ORNITHINE CARBAMOYLTRANSFERASE, MITOCHONDRIAL"/>
    <property type="match status" value="1"/>
</dbReference>
<evidence type="ECO:0000256" key="3">
    <source>
        <dbReference type="ARBA" id="ARBA00022679"/>
    </source>
</evidence>
<feature type="binding site" evidence="7">
    <location>
        <position position="137"/>
    </location>
    <ligand>
        <name>carbamoyl phosphate</name>
        <dbReference type="ChEBI" id="CHEBI:58228"/>
    </ligand>
</feature>
<dbReference type="AlphaFoldDB" id="A0A7W3JHF1"/>
<dbReference type="InterPro" id="IPR036901">
    <property type="entry name" value="Asp/Orn_carbamoylTrfase_sf"/>
</dbReference>
<evidence type="ECO:0000259" key="9">
    <source>
        <dbReference type="Pfam" id="PF02729"/>
    </source>
</evidence>
<feature type="domain" description="Aspartate/ornithine carbamoyltransferase Asp/Orn-binding" evidence="8">
    <location>
        <begin position="160"/>
        <end position="308"/>
    </location>
</feature>
<dbReference type="HAMAP" id="MF_00001">
    <property type="entry name" value="Asp_carb_tr"/>
    <property type="match status" value="1"/>
</dbReference>
<dbReference type="OrthoDB" id="9774690at2"/>
<accession>A0A7W3JHF1</accession>
<dbReference type="FunFam" id="3.40.50.1370:FF:000007">
    <property type="entry name" value="Aspartate carbamoyltransferase"/>
    <property type="match status" value="1"/>
</dbReference>
<comment type="caution">
    <text evidence="11">The sequence shown here is derived from an EMBL/GenBank/DDBJ whole genome shotgun (WGS) entry which is preliminary data.</text>
</comment>
<evidence type="ECO:0000256" key="4">
    <source>
        <dbReference type="ARBA" id="ARBA00022975"/>
    </source>
</evidence>
<comment type="subunit">
    <text evidence="7">Heterododecamer (2C3:3R2) of six catalytic PyrB chains organized as two trimers (C3), and six regulatory PyrI chains organized as three dimers (R2).</text>
</comment>
<dbReference type="EC" id="2.1.3.2" evidence="7"/>
<feature type="binding site" evidence="7">
    <location>
        <position position="134"/>
    </location>
    <ligand>
        <name>carbamoyl phosphate</name>
        <dbReference type="ChEBI" id="CHEBI:58228"/>
    </ligand>
</feature>
<dbReference type="GO" id="GO:0006520">
    <property type="term" value="P:amino acid metabolic process"/>
    <property type="evidence" value="ECO:0007669"/>
    <property type="project" value="InterPro"/>
</dbReference>
<feature type="binding site" evidence="7">
    <location>
        <position position="272"/>
    </location>
    <ligand>
        <name>carbamoyl phosphate</name>
        <dbReference type="ChEBI" id="CHEBI:58228"/>
    </ligand>
</feature>
<gene>
    <name evidence="7 10" type="primary">pyrB</name>
    <name evidence="11" type="ORF">FB463_001069</name>
    <name evidence="10" type="ORF">FFA01_07820</name>
</gene>
<evidence type="ECO:0000256" key="5">
    <source>
        <dbReference type="ARBA" id="ARBA00043884"/>
    </source>
</evidence>
<evidence type="ECO:0000313" key="10">
    <source>
        <dbReference type="EMBL" id="GEK82473.1"/>
    </source>
</evidence>
<dbReference type="Gene3D" id="3.40.50.1370">
    <property type="entry name" value="Aspartate/ornithine carbamoyltransferase"/>
    <property type="match status" value="2"/>
</dbReference>
<dbReference type="Proteomes" id="UP000321154">
    <property type="component" value="Unassembled WGS sequence"/>
</dbReference>
<reference evidence="10 12" key="1">
    <citation type="submission" date="2019-07" db="EMBL/GenBank/DDBJ databases">
        <title>Whole genome shotgun sequence of Frigoribacterium faeni NBRC 103066.</title>
        <authorList>
            <person name="Hosoyama A."/>
            <person name="Uohara A."/>
            <person name="Ohji S."/>
            <person name="Ichikawa N."/>
        </authorList>
    </citation>
    <scope>NUCLEOTIDE SEQUENCE [LARGE SCALE GENOMIC DNA]</scope>
    <source>
        <strain evidence="10 12">NBRC 103066</strain>
    </source>
</reference>
<dbReference type="UniPathway" id="UPA00070">
    <property type="reaction ID" value="UER00116"/>
</dbReference>
<evidence type="ECO:0000313" key="11">
    <source>
        <dbReference type="EMBL" id="MBA8812845.1"/>
    </source>
</evidence>
<dbReference type="NCBIfam" id="TIGR00670">
    <property type="entry name" value="asp_carb_tr"/>
    <property type="match status" value="1"/>
</dbReference>
<sequence>MRHLLSAADLSREDALRILDIAEDMADVSTREVRKLPTLRGTTVVNLFYEDSTRTRISFEAAAKRLSADVINFAAKGSSVSKGESLKDTAQTLAAMGADGIVIRHPSSGAPKVLADSGWVEAGIVNAGDGTHEHPTQALLDAFTMRRRIHGPASRGRDLDGLRVVVVGDILHSRVARSNAWLLRTLGAQVTVVAPPTLLPVDISRFGVDVHFDLDEALARVRPDVVMMLRIQQERMNEAFFPNAREYARSWGLSAARFRALPESTVVMHPGPMNRGLEISDEAADSPRSTVREQVANGVAVRMAVLYLTLAGDREDSL</sequence>
<dbReference type="GO" id="GO:0004070">
    <property type="term" value="F:aspartate carbamoyltransferase activity"/>
    <property type="evidence" value="ECO:0007669"/>
    <property type="project" value="UniProtKB-UniRule"/>
</dbReference>
<evidence type="ECO:0000259" key="8">
    <source>
        <dbReference type="Pfam" id="PF00185"/>
    </source>
</evidence>
<dbReference type="PRINTS" id="PR00101">
    <property type="entry name" value="ATCASE"/>
</dbReference>
<dbReference type="PRINTS" id="PR00100">
    <property type="entry name" value="AOTCASE"/>
</dbReference>
<feature type="binding site" evidence="7">
    <location>
        <position position="230"/>
    </location>
    <ligand>
        <name>L-aspartate</name>
        <dbReference type="ChEBI" id="CHEBI:29991"/>
    </ligand>
</feature>
<dbReference type="NCBIfam" id="NF002032">
    <property type="entry name" value="PRK00856.1"/>
    <property type="match status" value="1"/>
</dbReference>
<dbReference type="InterPro" id="IPR006132">
    <property type="entry name" value="Asp/Orn_carbamoyltranf_P-bd"/>
</dbReference>
<dbReference type="FunFam" id="3.40.50.1370:FF:000012">
    <property type="entry name" value="Aspartate carbamoyltransferase"/>
    <property type="match status" value="1"/>
</dbReference>
<dbReference type="GO" id="GO:0016597">
    <property type="term" value="F:amino acid binding"/>
    <property type="evidence" value="ECO:0007669"/>
    <property type="project" value="InterPro"/>
</dbReference>
<dbReference type="Pfam" id="PF00185">
    <property type="entry name" value="OTCace"/>
    <property type="match status" value="1"/>
</dbReference>
<dbReference type="EMBL" id="JACGWW010000001">
    <property type="protein sequence ID" value="MBA8812845.1"/>
    <property type="molecule type" value="Genomic_DNA"/>
</dbReference>
<dbReference type="GO" id="GO:0006207">
    <property type="term" value="P:'de novo' pyrimidine nucleobase biosynthetic process"/>
    <property type="evidence" value="ECO:0007669"/>
    <property type="project" value="InterPro"/>
</dbReference>
<dbReference type="Pfam" id="PF02729">
    <property type="entry name" value="OTCace_N"/>
    <property type="match status" value="1"/>
</dbReference>
<feature type="binding site" evidence="7">
    <location>
        <position position="271"/>
    </location>
    <ligand>
        <name>carbamoyl phosphate</name>
        <dbReference type="ChEBI" id="CHEBI:58228"/>
    </ligand>
</feature>
<evidence type="ECO:0000256" key="1">
    <source>
        <dbReference type="ARBA" id="ARBA00004852"/>
    </source>
</evidence>
<dbReference type="InterPro" id="IPR006130">
    <property type="entry name" value="Asp/Orn_carbamoylTrfase"/>
</dbReference>